<evidence type="ECO:0000313" key="4">
    <source>
        <dbReference type="Proteomes" id="UP000006352"/>
    </source>
</evidence>
<proteinExistence type="predicted"/>
<dbReference type="Proteomes" id="UP000006352">
    <property type="component" value="Unassembled WGS sequence"/>
</dbReference>
<dbReference type="EMBL" id="HE797012">
    <property type="protein sequence ID" value="CCM01007.1"/>
    <property type="molecule type" value="Genomic_DNA"/>
</dbReference>
<evidence type="ECO:0000313" key="3">
    <source>
        <dbReference type="EMBL" id="CCM01007.1"/>
    </source>
</evidence>
<dbReference type="InterPro" id="IPR027417">
    <property type="entry name" value="P-loop_NTPase"/>
</dbReference>
<dbReference type="RefSeq" id="XP_012180290.1">
    <property type="nucleotide sequence ID" value="XM_012324900.1"/>
</dbReference>
<dbReference type="Gene3D" id="3.40.50.300">
    <property type="entry name" value="P-loop containing nucleotide triphosphate hydrolases"/>
    <property type="match status" value="1"/>
</dbReference>
<keyword evidence="1" id="KW-1133">Transmembrane helix</keyword>
<organism evidence="3 4">
    <name type="scientific">Fibroporia radiculosa</name>
    <dbReference type="NCBI Taxonomy" id="599839"/>
    <lineage>
        <taxon>Eukaryota</taxon>
        <taxon>Fungi</taxon>
        <taxon>Dikarya</taxon>
        <taxon>Basidiomycota</taxon>
        <taxon>Agaricomycotina</taxon>
        <taxon>Agaricomycetes</taxon>
        <taxon>Polyporales</taxon>
        <taxon>Fibroporiaceae</taxon>
        <taxon>Fibroporia</taxon>
    </lineage>
</organism>
<reference evidence="3 4" key="1">
    <citation type="journal article" date="2012" name="Appl. Environ. Microbiol.">
        <title>Short-read sequencing for genomic analysis of the brown rot fungus Fibroporia radiculosa.</title>
        <authorList>
            <person name="Tang J.D."/>
            <person name="Perkins A.D."/>
            <person name="Sonstegard T.S."/>
            <person name="Schroeder S.G."/>
            <person name="Burgess S.C."/>
            <person name="Diehl S.V."/>
        </authorList>
    </citation>
    <scope>NUCLEOTIDE SEQUENCE [LARGE SCALE GENOMIC DNA]</scope>
    <source>
        <strain evidence="3 4">TFFH 294</strain>
    </source>
</reference>
<feature type="transmembrane region" description="Helical" evidence="1">
    <location>
        <begin position="481"/>
        <end position="497"/>
    </location>
</feature>
<dbReference type="InParanoid" id="J4HVS2"/>
<dbReference type="OrthoDB" id="2796204at2759"/>
<name>J4HVS2_9APHY</name>
<sequence length="611" mass="68579">MSAHSSSQSPLSSSQDVQITYVELTNFKPLKSAELWIGDHRHTLLLHQRGKVLRAEFAPALQLTSREQCRLQIHHKRGLLSRKPDETITLNSCDILSTTDDREFVHVHRDMQIVCGISRRETRRDPADCRGDALSTLEPTTEEILRKCPRFRILVIGRTGVGKSSLIQQVFGIKEALVSHDRPGEANIDTELTSPENDRFILHDSKGFEPGEEGNYSTVETFIKRRRAMPNLKDKLHAVWLCFAMPYAGGRLLEAGVESFLKSRDQILGNIPLIIVFTKYDTLFGRVRYNMRRANASALVDDSLVKPHVESDLRTLCIQPIERLAGVGIPHIAVSNQYQHKDSLVKLVELTYKHVSEHIPEEASTVTAMAQRVDPKSKVTESIAVGKKRYWKALATSSNFKGHTMWDCFHVIHNDIINVWNFHDPSLYLMSKDFRTLVTNMVADVEVCSTPNPVTTLTGGGSFVAAITAAVGALAGPAAPIVVPIAAGLVLVAWVYTVYEQSRVVQQRFMAYIVDLTHIMEMLLIITADNSHKPLNRRAIKLAFTSYSESSTRAQVHAEIENFEGNRVLHGRDDTLEKIESLIQLTSNSMPTVFQDHAQIPPVDLDQDEVW</sequence>
<gene>
    <name evidence="3" type="ORF">FIBRA_03055</name>
</gene>
<dbReference type="SUPFAM" id="SSF52540">
    <property type="entry name" value="P-loop containing nucleoside triphosphate hydrolases"/>
    <property type="match status" value="1"/>
</dbReference>
<dbReference type="GeneID" id="24095918"/>
<dbReference type="HOGENOM" id="CLU_023805_2_2_1"/>
<dbReference type="PRINTS" id="PR00449">
    <property type="entry name" value="RASTRNSFRMNG"/>
</dbReference>
<evidence type="ECO:0000259" key="2">
    <source>
        <dbReference type="Pfam" id="PF01926"/>
    </source>
</evidence>
<dbReference type="GO" id="GO:0005525">
    <property type="term" value="F:GTP binding"/>
    <property type="evidence" value="ECO:0007669"/>
    <property type="project" value="InterPro"/>
</dbReference>
<keyword evidence="4" id="KW-1185">Reference proteome</keyword>
<evidence type="ECO:0000256" key="1">
    <source>
        <dbReference type="SAM" id="Phobius"/>
    </source>
</evidence>
<keyword evidence="1" id="KW-0812">Transmembrane</keyword>
<keyword evidence="1" id="KW-0472">Membrane</keyword>
<accession>J4HVS2</accession>
<protein>
    <recommendedName>
        <fullName evidence="2">G domain-containing protein</fullName>
    </recommendedName>
</protein>
<dbReference type="Pfam" id="PF01926">
    <property type="entry name" value="MMR_HSR1"/>
    <property type="match status" value="1"/>
</dbReference>
<dbReference type="InterPro" id="IPR006073">
    <property type="entry name" value="GTP-bd"/>
</dbReference>
<dbReference type="AlphaFoldDB" id="J4HVS2"/>
<feature type="domain" description="G" evidence="2">
    <location>
        <begin position="152"/>
        <end position="227"/>
    </location>
</feature>